<sequence>MIMETSKKKTIAISVDEALPPCWIRRGPTEHEQRETISASLLSAGPKATLRGAMVRAVEGAQETVLVASFLFSDRELCQALLGAHERGVRIYLLTASETRLRNTDDESFTQARVREHEQLLNRLAGKVELRSAGCFHAKFVVVDHQSKARGWLSTANLNPALLESRELGVSLGERDARQVAAWFSWAFWTCAEHELTGEKGRLRSIEAPPAKPAEPSLGPVLVTTPKHQALRGKLLDWIQTSKRELWVSSYSIEGDHEVVRALVERARAGVPVTVLTRPRPAVSAAVTALRTAGAEVYAHDKLHAKALLCDHGAIVMTANLDTHSLDHSFEVGLELDAPTRTALAKTLRRWAESFPWRFELGAARADNIGEIWLAELRRKDGKHEVVAEETVVLGEVTARDALDLDDAPDPEFTRPPEKQRLPANIRYEWTVRAPRLPKRAKVLKRKEVREVPGKRGSMRTQEVEVDYEPPAYQQGNKRYVVLESGAPAKAARELAVELDAKVVVR</sequence>
<dbReference type="PANTHER" id="PTHR21248:SF22">
    <property type="entry name" value="PHOSPHOLIPASE D"/>
    <property type="match status" value="1"/>
</dbReference>
<comment type="caution">
    <text evidence="2">The sequence shown here is derived from an EMBL/GenBank/DDBJ whole genome shotgun (WGS) entry which is preliminary data.</text>
</comment>
<dbReference type="Gene3D" id="3.30.870.10">
    <property type="entry name" value="Endonuclease Chain A"/>
    <property type="match status" value="2"/>
</dbReference>
<dbReference type="PROSITE" id="PS50035">
    <property type="entry name" value="PLD"/>
    <property type="match status" value="1"/>
</dbReference>
<reference evidence="2 3" key="1">
    <citation type="submission" date="2007-06" db="EMBL/GenBank/DDBJ databases">
        <authorList>
            <person name="Shimkets L."/>
            <person name="Ferriera S."/>
            <person name="Johnson J."/>
            <person name="Kravitz S."/>
            <person name="Beeson K."/>
            <person name="Sutton G."/>
            <person name="Rogers Y.-H."/>
            <person name="Friedman R."/>
            <person name="Frazier M."/>
            <person name="Venter J.C."/>
        </authorList>
    </citation>
    <scope>NUCLEOTIDE SEQUENCE [LARGE SCALE GENOMIC DNA]</scope>
    <source>
        <strain evidence="2 3">SIR-1</strain>
    </source>
</reference>
<dbReference type="GO" id="GO:0030572">
    <property type="term" value="F:phosphatidyltransferase activity"/>
    <property type="evidence" value="ECO:0007669"/>
    <property type="project" value="UniProtKB-ARBA"/>
</dbReference>
<dbReference type="EMBL" id="ABCS01000040">
    <property type="protein sequence ID" value="EDM77781.1"/>
    <property type="molecule type" value="Genomic_DNA"/>
</dbReference>
<gene>
    <name evidence="2" type="ORF">PPSIR1_38404</name>
</gene>
<dbReference type="AlphaFoldDB" id="A6G8K4"/>
<name>A6G8K4_9BACT</name>
<evidence type="ECO:0000259" key="1">
    <source>
        <dbReference type="PROSITE" id="PS50035"/>
    </source>
</evidence>
<protein>
    <submittedName>
        <fullName evidence="2">Phospholipase D/Transphosphatidylase</fullName>
    </submittedName>
</protein>
<keyword evidence="3" id="KW-1185">Reference proteome</keyword>
<feature type="domain" description="PLD phosphodiesterase" evidence="1">
    <location>
        <begin position="132"/>
        <end position="162"/>
    </location>
</feature>
<accession>A6G8K4</accession>
<dbReference type="GO" id="GO:0032049">
    <property type="term" value="P:cardiolipin biosynthetic process"/>
    <property type="evidence" value="ECO:0007669"/>
    <property type="project" value="UniProtKB-ARBA"/>
</dbReference>
<proteinExistence type="predicted"/>
<evidence type="ECO:0000313" key="2">
    <source>
        <dbReference type="EMBL" id="EDM77781.1"/>
    </source>
</evidence>
<dbReference type="InterPro" id="IPR025202">
    <property type="entry name" value="PLD-like_dom"/>
</dbReference>
<dbReference type="STRING" id="391625.PPSIR1_38404"/>
<dbReference type="eggNOG" id="COG1502">
    <property type="taxonomic scope" value="Bacteria"/>
</dbReference>
<organism evidence="2 3">
    <name type="scientific">Plesiocystis pacifica SIR-1</name>
    <dbReference type="NCBI Taxonomy" id="391625"/>
    <lineage>
        <taxon>Bacteria</taxon>
        <taxon>Pseudomonadati</taxon>
        <taxon>Myxococcota</taxon>
        <taxon>Polyangia</taxon>
        <taxon>Nannocystales</taxon>
        <taxon>Nannocystaceae</taxon>
        <taxon>Plesiocystis</taxon>
    </lineage>
</organism>
<dbReference type="InterPro" id="IPR001736">
    <property type="entry name" value="PLipase_D/transphosphatidylase"/>
</dbReference>
<dbReference type="PANTHER" id="PTHR21248">
    <property type="entry name" value="CARDIOLIPIN SYNTHASE"/>
    <property type="match status" value="1"/>
</dbReference>
<dbReference type="Pfam" id="PF13091">
    <property type="entry name" value="PLDc_2"/>
    <property type="match status" value="2"/>
</dbReference>
<dbReference type="Proteomes" id="UP000005801">
    <property type="component" value="Unassembled WGS sequence"/>
</dbReference>
<evidence type="ECO:0000313" key="3">
    <source>
        <dbReference type="Proteomes" id="UP000005801"/>
    </source>
</evidence>
<dbReference type="SUPFAM" id="SSF56024">
    <property type="entry name" value="Phospholipase D/nuclease"/>
    <property type="match status" value="2"/>
</dbReference>